<keyword evidence="4" id="KW-1185">Reference proteome</keyword>
<keyword evidence="2" id="KW-1133">Transmembrane helix</keyword>
<proteinExistence type="predicted"/>
<feature type="transmembrane region" description="Helical" evidence="2">
    <location>
        <begin position="44"/>
        <end position="68"/>
    </location>
</feature>
<name>A0ABU2FYD6_9EURY</name>
<comment type="caution">
    <text evidence="3">The sequence shown here is derived from an EMBL/GenBank/DDBJ whole genome shotgun (WGS) entry which is preliminary data.</text>
</comment>
<keyword evidence="2" id="KW-0472">Membrane</keyword>
<evidence type="ECO:0000256" key="1">
    <source>
        <dbReference type="SAM" id="MobiDB-lite"/>
    </source>
</evidence>
<reference evidence="3 4" key="1">
    <citation type="submission" date="2022-06" db="EMBL/GenBank/DDBJ databases">
        <title>Halogeometricum sp. a new haloarchaeum isolate from saline soil.</title>
        <authorList>
            <person name="Strakova D."/>
            <person name="Galisteo C."/>
            <person name="Sanchez-Porro C."/>
            <person name="Ventosa A."/>
        </authorList>
    </citation>
    <scope>NUCLEOTIDE SEQUENCE [LARGE SCALE GENOMIC DNA]</scope>
    <source>
        <strain evidence="4">S3BR25-2</strain>
    </source>
</reference>
<protein>
    <recommendedName>
        <fullName evidence="5">ABC-type nickel/cobalt efflux system, permease component RcnA</fullName>
    </recommendedName>
</protein>
<dbReference type="RefSeq" id="WP_310926899.1">
    <property type="nucleotide sequence ID" value="NZ_JAMQOQ010000001.1"/>
</dbReference>
<evidence type="ECO:0008006" key="5">
    <source>
        <dbReference type="Google" id="ProtNLM"/>
    </source>
</evidence>
<evidence type="ECO:0000313" key="4">
    <source>
        <dbReference type="Proteomes" id="UP001254813"/>
    </source>
</evidence>
<sequence>MATDLLGLFGGAVALGIVHGVEPGHGWPVAASYAMEKKNKWLSGAAAGTILGVGHLISSIAMVLVFFAAKSYFDLTQLPWISQVAGVLLILLGLNELRGGGHGHDHGGDDGHDGHDHHDHTHDGHDHDHHDDHDHRDEGGVLTRLKSALPFVGGHSHSHSHDRSHGFDGDASGTTLWSLAWFAFVLGFAHEEEFEILLLCTGSSYCLELMSAYALAVLAGIVSLTLLLVAGYYRYEDRVESLAEHFPTISAAILILMGLGFLTGLF</sequence>
<feature type="region of interest" description="Disordered" evidence="1">
    <location>
        <begin position="103"/>
        <end position="137"/>
    </location>
</feature>
<evidence type="ECO:0000313" key="3">
    <source>
        <dbReference type="EMBL" id="MDS0293068.1"/>
    </source>
</evidence>
<accession>A0ABU2FYD6</accession>
<organism evidence="3 4">
    <name type="scientific">Halogeometricum luteum</name>
    <dbReference type="NCBI Taxonomy" id="2950537"/>
    <lineage>
        <taxon>Archaea</taxon>
        <taxon>Methanobacteriati</taxon>
        <taxon>Methanobacteriota</taxon>
        <taxon>Stenosarchaea group</taxon>
        <taxon>Halobacteria</taxon>
        <taxon>Halobacteriales</taxon>
        <taxon>Haloferacaceae</taxon>
        <taxon>Halogeometricum</taxon>
    </lineage>
</organism>
<dbReference type="EMBL" id="JAMQOQ010000001">
    <property type="protein sequence ID" value="MDS0293068.1"/>
    <property type="molecule type" value="Genomic_DNA"/>
</dbReference>
<keyword evidence="2" id="KW-0812">Transmembrane</keyword>
<evidence type="ECO:0000256" key="2">
    <source>
        <dbReference type="SAM" id="Phobius"/>
    </source>
</evidence>
<gene>
    <name evidence="3" type="ORF">NDI79_02645</name>
</gene>
<feature type="transmembrane region" description="Helical" evidence="2">
    <location>
        <begin position="210"/>
        <end position="233"/>
    </location>
</feature>
<feature type="transmembrane region" description="Helical" evidence="2">
    <location>
        <begin position="245"/>
        <end position="265"/>
    </location>
</feature>
<dbReference type="Proteomes" id="UP001254813">
    <property type="component" value="Unassembled WGS sequence"/>
</dbReference>